<accession>A0AAU8EA13</accession>
<name>A0AAU8EA13_9PSED</name>
<dbReference type="RefSeq" id="WP_339555758.1">
    <property type="nucleotide sequence ID" value="NZ_CP159258.1"/>
</dbReference>
<protein>
    <submittedName>
        <fullName evidence="2">MaoC family dehydratase</fullName>
    </submittedName>
</protein>
<dbReference type="InterPro" id="IPR029069">
    <property type="entry name" value="HotDog_dom_sf"/>
</dbReference>
<dbReference type="AlphaFoldDB" id="A0AAU8EA13"/>
<gene>
    <name evidence="2" type="ORF">ABVN21_08360</name>
</gene>
<dbReference type="PANTHER" id="PTHR42993:SF1">
    <property type="entry name" value="MAOC-LIKE DEHYDRATASE DOMAIN-CONTAINING PROTEIN"/>
    <property type="match status" value="1"/>
</dbReference>
<evidence type="ECO:0000259" key="1">
    <source>
        <dbReference type="Pfam" id="PF01575"/>
    </source>
</evidence>
<reference evidence="2" key="1">
    <citation type="submission" date="2024-06" db="EMBL/GenBank/DDBJ databases">
        <title>The Caenorhabditis elegans bacterial microbiome influences microsporidia infection through nutrient limitation and inhibiting parasite invasion.</title>
        <authorList>
            <person name="Tamim El Jarkass H."/>
            <person name="Castelblanco S."/>
            <person name="Kaur M."/>
            <person name="Wan Y.C."/>
            <person name="Ellis A.E."/>
            <person name="Sheldon R.D."/>
            <person name="Lien E.C."/>
            <person name="Burton N.O."/>
            <person name="Wright G.D."/>
            <person name="Reinke A.W."/>
        </authorList>
    </citation>
    <scope>NUCLEOTIDE SEQUENCE</scope>
    <source>
        <strain evidence="2">MYb327</strain>
    </source>
</reference>
<dbReference type="CDD" id="cd03450">
    <property type="entry name" value="NodN"/>
    <property type="match status" value="1"/>
</dbReference>
<evidence type="ECO:0000313" key="2">
    <source>
        <dbReference type="EMBL" id="XCG76068.1"/>
    </source>
</evidence>
<dbReference type="EMBL" id="CP159258">
    <property type="protein sequence ID" value="XCG76068.1"/>
    <property type="molecule type" value="Genomic_DNA"/>
</dbReference>
<organism evidence="2">
    <name type="scientific">Pseudomonas sp. MYb327</name>
    <dbReference type="NCBI Taxonomy" id="2745230"/>
    <lineage>
        <taxon>Bacteria</taxon>
        <taxon>Pseudomonadati</taxon>
        <taxon>Pseudomonadota</taxon>
        <taxon>Gammaproteobacteria</taxon>
        <taxon>Pseudomonadales</taxon>
        <taxon>Pseudomonadaceae</taxon>
        <taxon>Pseudomonas</taxon>
    </lineage>
</organism>
<dbReference type="SUPFAM" id="SSF54637">
    <property type="entry name" value="Thioesterase/thiol ester dehydrase-isomerase"/>
    <property type="match status" value="1"/>
</dbReference>
<dbReference type="Pfam" id="PF01575">
    <property type="entry name" value="MaoC_dehydratas"/>
    <property type="match status" value="1"/>
</dbReference>
<dbReference type="InterPro" id="IPR002539">
    <property type="entry name" value="MaoC-like_dom"/>
</dbReference>
<feature type="domain" description="MaoC-like" evidence="1">
    <location>
        <begin position="13"/>
        <end position="121"/>
    </location>
</feature>
<proteinExistence type="predicted"/>
<dbReference type="PANTHER" id="PTHR42993">
    <property type="entry name" value="MAOC-LIKE DEHYDRATASE DOMAIN-CONTAINING PROTEIN"/>
    <property type="match status" value="1"/>
</dbReference>
<dbReference type="Gene3D" id="3.10.129.10">
    <property type="entry name" value="Hotdog Thioesterase"/>
    <property type="match status" value="1"/>
</dbReference>
<sequence length="161" mass="17546">MNMSYHYDHLAQFVGKELGVSEWALVDQARINEFAHCTEDHQWIHVDEVRCQVESPFGTTIAHGFLNLSLLGGLMMQMGIVPAGVSSLVNAGVTNVRFKNAVRAGTRVRARASVHSVEVKDGGRTLLILLAQLELEGQAEPALTAECVAMLFREVTSDAVA</sequence>
<dbReference type="InterPro" id="IPR039375">
    <property type="entry name" value="NodN-like"/>
</dbReference>